<feature type="non-terminal residue" evidence="2">
    <location>
        <position position="1"/>
    </location>
</feature>
<accession>A0A382KHL6</accession>
<protein>
    <submittedName>
        <fullName evidence="2">Uncharacterized protein</fullName>
    </submittedName>
</protein>
<sequence>VSLAAVVVGLAVLALTPVGVWFAGAVAVIAIGDGWRLDIGHHGGALASRALLGDLHLRHERHGVAVEIDEVLLTPWSWEVVLRSPRVSWTQPPESGAAPESGRRDTIRLPLANLPTIDVVAGSFKLPARGDGLRVDVENIIARLSPEGDGATMELALG</sequence>
<gene>
    <name evidence="2" type="ORF">METZ01_LOCUS277318</name>
</gene>
<keyword evidence="1" id="KW-1133">Transmembrane helix</keyword>
<keyword evidence="1" id="KW-0812">Transmembrane</keyword>
<evidence type="ECO:0000313" key="2">
    <source>
        <dbReference type="EMBL" id="SVC24464.1"/>
    </source>
</evidence>
<feature type="non-terminal residue" evidence="2">
    <location>
        <position position="158"/>
    </location>
</feature>
<keyword evidence="1" id="KW-0472">Membrane</keyword>
<dbReference type="EMBL" id="UINC01081003">
    <property type="protein sequence ID" value="SVC24464.1"/>
    <property type="molecule type" value="Genomic_DNA"/>
</dbReference>
<feature type="transmembrane region" description="Helical" evidence="1">
    <location>
        <begin position="6"/>
        <end position="31"/>
    </location>
</feature>
<evidence type="ECO:0000256" key="1">
    <source>
        <dbReference type="SAM" id="Phobius"/>
    </source>
</evidence>
<dbReference type="AlphaFoldDB" id="A0A382KHL6"/>
<organism evidence="2">
    <name type="scientific">marine metagenome</name>
    <dbReference type="NCBI Taxonomy" id="408172"/>
    <lineage>
        <taxon>unclassified sequences</taxon>
        <taxon>metagenomes</taxon>
        <taxon>ecological metagenomes</taxon>
    </lineage>
</organism>
<proteinExistence type="predicted"/>
<reference evidence="2" key="1">
    <citation type="submission" date="2018-05" db="EMBL/GenBank/DDBJ databases">
        <authorList>
            <person name="Lanie J.A."/>
            <person name="Ng W.-L."/>
            <person name="Kazmierczak K.M."/>
            <person name="Andrzejewski T.M."/>
            <person name="Davidsen T.M."/>
            <person name="Wayne K.J."/>
            <person name="Tettelin H."/>
            <person name="Glass J.I."/>
            <person name="Rusch D."/>
            <person name="Podicherti R."/>
            <person name="Tsui H.-C.T."/>
            <person name="Winkler M.E."/>
        </authorList>
    </citation>
    <scope>NUCLEOTIDE SEQUENCE</scope>
</reference>
<name>A0A382KHL6_9ZZZZ</name>